<feature type="region of interest" description="Disordered" evidence="1">
    <location>
        <begin position="189"/>
        <end position="227"/>
    </location>
</feature>
<feature type="compositionally biased region" description="Polar residues" evidence="1">
    <location>
        <begin position="945"/>
        <end position="955"/>
    </location>
</feature>
<evidence type="ECO:0000313" key="3">
    <source>
        <dbReference type="EMBL" id="TRY80441.1"/>
    </source>
</evidence>
<reference evidence="3 4" key="1">
    <citation type="journal article" date="2018" name="Nat. Ecol. Evol.">
        <title>Genomic signatures of mitonuclear coevolution across populations of Tigriopus californicus.</title>
        <authorList>
            <person name="Barreto F.S."/>
            <person name="Watson E.T."/>
            <person name="Lima T.G."/>
            <person name="Willett C.S."/>
            <person name="Edmands S."/>
            <person name="Li W."/>
            <person name="Burton R.S."/>
        </authorList>
    </citation>
    <scope>NUCLEOTIDE SEQUENCE [LARGE SCALE GENOMIC DNA]</scope>
    <source>
        <strain evidence="3 4">San Diego</strain>
    </source>
</reference>
<feature type="region of interest" description="Disordered" evidence="1">
    <location>
        <begin position="1527"/>
        <end position="1546"/>
    </location>
</feature>
<feature type="region of interest" description="Disordered" evidence="1">
    <location>
        <begin position="251"/>
        <end position="308"/>
    </location>
</feature>
<dbReference type="EMBL" id="VCGU01000001">
    <property type="protein sequence ID" value="TRY80441.1"/>
    <property type="molecule type" value="Genomic_DNA"/>
</dbReference>
<feature type="compositionally biased region" description="Basic and acidic residues" evidence="1">
    <location>
        <begin position="974"/>
        <end position="984"/>
    </location>
</feature>
<feature type="compositionally biased region" description="Basic residues" evidence="1">
    <location>
        <begin position="1663"/>
        <end position="1681"/>
    </location>
</feature>
<keyword evidence="2" id="KW-0472">Membrane</keyword>
<feature type="compositionally biased region" description="Polar residues" evidence="1">
    <location>
        <begin position="1632"/>
        <end position="1661"/>
    </location>
</feature>
<feature type="compositionally biased region" description="Basic and acidic residues" evidence="1">
    <location>
        <begin position="1004"/>
        <end position="1047"/>
    </location>
</feature>
<proteinExistence type="predicted"/>
<feature type="compositionally biased region" description="Basic and acidic residues" evidence="1">
    <location>
        <begin position="473"/>
        <end position="486"/>
    </location>
</feature>
<accession>A0A553PS05</accession>
<feature type="region of interest" description="Disordered" evidence="1">
    <location>
        <begin position="732"/>
        <end position="752"/>
    </location>
</feature>
<feature type="region of interest" description="Disordered" evidence="1">
    <location>
        <begin position="892"/>
        <end position="984"/>
    </location>
</feature>
<feature type="region of interest" description="Disordered" evidence="1">
    <location>
        <begin position="1004"/>
        <end position="1055"/>
    </location>
</feature>
<comment type="caution">
    <text evidence="3">The sequence shown here is derived from an EMBL/GenBank/DDBJ whole genome shotgun (WGS) entry which is preliminary data.</text>
</comment>
<evidence type="ECO:0000313" key="4">
    <source>
        <dbReference type="Proteomes" id="UP000318571"/>
    </source>
</evidence>
<feature type="non-terminal residue" evidence="3">
    <location>
        <position position="1696"/>
    </location>
</feature>
<evidence type="ECO:0000256" key="2">
    <source>
        <dbReference type="SAM" id="Phobius"/>
    </source>
</evidence>
<feature type="compositionally biased region" description="Pro residues" evidence="1">
    <location>
        <begin position="420"/>
        <end position="446"/>
    </location>
</feature>
<evidence type="ECO:0000256" key="1">
    <source>
        <dbReference type="SAM" id="MobiDB-lite"/>
    </source>
</evidence>
<feature type="compositionally biased region" description="Basic residues" evidence="1">
    <location>
        <begin position="275"/>
        <end position="285"/>
    </location>
</feature>
<feature type="compositionally biased region" description="Basic and acidic residues" evidence="1">
    <location>
        <begin position="335"/>
        <end position="344"/>
    </location>
</feature>
<keyword evidence="4" id="KW-1185">Reference proteome</keyword>
<gene>
    <name evidence="3" type="ORF">TCAL_13337</name>
</gene>
<feature type="compositionally biased region" description="Basic and acidic residues" evidence="1">
    <location>
        <begin position="732"/>
        <end position="742"/>
    </location>
</feature>
<feature type="transmembrane region" description="Helical" evidence="2">
    <location>
        <begin position="54"/>
        <end position="76"/>
    </location>
</feature>
<feature type="compositionally biased region" description="Polar residues" evidence="1">
    <location>
        <begin position="1687"/>
        <end position="1696"/>
    </location>
</feature>
<feature type="compositionally biased region" description="Polar residues" evidence="1">
    <location>
        <begin position="190"/>
        <end position="201"/>
    </location>
</feature>
<sequence length="1696" mass="192279">MLLAILLRRKSQDAIASPTNGHDHQQTRDNQRQDGVSESDDLKSRQDSFCLTRIIFGLVVMVLLLIISTACAVSYIQASDAPSPLPPTSSLVSQSAKTYHSVFRDQNFYHNDTNMDFSQGVTSTPVDQEESEANSANPNESAIFEEKSWYEPAVNHEKDQWPILDGSASQASDNVTDHSLDKRILDLSDNLPSQSNASMTETLPDPSARIGSYNQDSSDSFGHDDGGEYVDEEELEFLDPDDIIETFQDFTTDDDDDTLNYAGENRLRPDQFAKRYMKNRRKPFRRNQSYRGGNRGQGGRHRVGSGGGRYNEYYNDYESDYNFGYWDDGPSYSGPRDHGDDYDRGSTGSGLRDYSPPRRNSGVRRPQFQDSGPRGYNRVGNRPVRHQTGYRGGNAGYGPPRLGNGPINPGPVDRRDGPPGYSPPPPNPFLHQMPGPPYPFPPPRAPNKPLDNTRIHPSKLDPVYQNPDGPGSPKEESTAKHLEEGAPQKAKRRNEDPSGKGATVIVVHQESPYPLNIIQNPVQGVQQSNPHMVSHHISSSKDTQDSIPNSITNILNRTLNSLDKQNIYNDLGPNLLLDGILPPEPPPRPPGPPLDVSLLNKGLLRENSFSKRMGSLGEFESMNVMSRVPPPPNFLANRLKNRRKPNWQRLPRIPGPNRNSLMQRRRPLPPLHLDDFAPTRSRRPIPSLSNRRGGDRHGQSQRRGPYHDVSEDKYEVELNDEDIEEDFHYDVEDHDEDFDRYNPNRGPSISNRRYQDVGESLADDPYSITRPYQDVQSLIDEEFQNNFQGFPKRVSSTEETYPPNIFNKRLPSTSPEDEYPNTVYIHPPTTRSPILRPPPLHPGVDIPGVSHPQDSGNIQDIIHHADGFNERIDYGHRNKNNADIELHEDYLEEEHGGDEGEKPSYSGYRPPIGYKGPTHPPSKVYHYPSYPGTNQYHPEPPSVTVVENNHGSYPNNYHHGTSYGSSDHDDDSEDTHSYEYTPDRRPKLPQVFTEVSPIKFDKHFNKFRPTEDHSHNTHDYEHSNEGHNSGYDHDHDNNNDDYNHPDFPKNPVFRPPQSTVIPPVFANNVRPESFSSPPGPDIYDGNGQLYPPDTSGEVIEHFEYKPANRPTYQPTSPPKPVPPPPVHYRPPSNFDTISQGIFNKINNLSNRIPNGPPGVHKPPQVLTDTYSQNDKPEVNMFPVPPESVHQGTHADNTKYHNHNNHNPTYHHPEQHHHNLPTQRPTVVYHNQHNDIYLPAEHDYKYNNANVYDPSHKPSFDVHNHKPETTEIYTPNNPHGPNTYVEYTSIPGNNHAYQNPSHHETLGHRPAVPLDYDPTRPDGPDYSTGTGYLEDKLFDAAPSPPKSHPMSIGLDVYPMDGTSKQGYPRGSSHDNKHEVLLHLNLFSKKPLDETNSVSIGPFSYNFERDNDNRRIQNDRMYHSIDQAPIIEDSPVANVRRKHLMEVMKQYGKTVLNEEETADDSSSHPLFGHINPVNLLKVFVDRSKQRMQGHHHTSSSNTNMIISKRKESQPPNLQNKETIQLLTKGKPWYGDPADSDSKPEPPYADFTESVLHVEDVNAQELTTPKSVIVPTTDFRPRQNRLEPDPAKPLDTGIPIIKRNNLTQTEGGEKDYEYYYYYYYDYVDPDDEELSNSVESLPNPSYQKLVSNGTLESDVTSTPKTAMKRQKVRRVKKGPPRKRLKEQNQEKNSNPLIVH</sequence>
<feature type="region of interest" description="Disordered" evidence="1">
    <location>
        <begin position="14"/>
        <end position="42"/>
    </location>
</feature>
<feature type="compositionally biased region" description="Basic and acidic residues" evidence="1">
    <location>
        <begin position="21"/>
        <end position="32"/>
    </location>
</feature>
<name>A0A553PS05_TIGCA</name>
<dbReference type="Proteomes" id="UP000318571">
    <property type="component" value="Chromosome 12"/>
</dbReference>
<feature type="compositionally biased region" description="Basic and acidic residues" evidence="1">
    <location>
        <begin position="892"/>
        <end position="902"/>
    </location>
</feature>
<feature type="region of interest" description="Disordered" evidence="1">
    <location>
        <begin position="1486"/>
        <end position="1516"/>
    </location>
</feature>
<organism evidence="3 4">
    <name type="scientific">Tigriopus californicus</name>
    <name type="common">Marine copepod</name>
    <dbReference type="NCBI Taxonomy" id="6832"/>
    <lineage>
        <taxon>Eukaryota</taxon>
        <taxon>Metazoa</taxon>
        <taxon>Ecdysozoa</taxon>
        <taxon>Arthropoda</taxon>
        <taxon>Crustacea</taxon>
        <taxon>Multicrustacea</taxon>
        <taxon>Hexanauplia</taxon>
        <taxon>Copepoda</taxon>
        <taxon>Harpacticoida</taxon>
        <taxon>Harpacticidae</taxon>
        <taxon>Tigriopus</taxon>
    </lineage>
</organism>
<feature type="region of interest" description="Disordered" evidence="1">
    <location>
        <begin position="1630"/>
        <end position="1696"/>
    </location>
</feature>
<feature type="region of interest" description="Disordered" evidence="1">
    <location>
        <begin position="794"/>
        <end position="818"/>
    </location>
</feature>
<feature type="region of interest" description="Disordered" evidence="1">
    <location>
        <begin position="332"/>
        <end position="500"/>
    </location>
</feature>
<protein>
    <submittedName>
        <fullName evidence="3">Uncharacterized protein</fullName>
    </submittedName>
</protein>
<feature type="region of interest" description="Disordered" evidence="1">
    <location>
        <begin position="631"/>
        <end position="713"/>
    </location>
</feature>
<keyword evidence="2" id="KW-1133">Transmembrane helix</keyword>
<keyword evidence="2" id="KW-0812">Transmembrane</keyword>
<feature type="region of interest" description="Disordered" evidence="1">
    <location>
        <begin position="1069"/>
        <end position="1089"/>
    </location>
</feature>
<feature type="region of interest" description="Disordered" evidence="1">
    <location>
        <begin position="118"/>
        <end position="140"/>
    </location>
</feature>